<dbReference type="EMBL" id="JABBGJ010000049">
    <property type="protein sequence ID" value="NMM03183.1"/>
    <property type="molecule type" value="Genomic_DNA"/>
</dbReference>
<reference evidence="1 2" key="1">
    <citation type="submission" date="2020-04" db="EMBL/GenBank/DDBJ databases">
        <title>Paraburkholderia sp. RP-4-7 isolated from soil.</title>
        <authorList>
            <person name="Dahal R.H."/>
        </authorList>
    </citation>
    <scope>NUCLEOTIDE SEQUENCE [LARGE SCALE GENOMIC DNA]</scope>
    <source>
        <strain evidence="1 2">RP-4-7</strain>
    </source>
</reference>
<proteinExistence type="predicted"/>
<name>A0A848IQ08_9BURK</name>
<evidence type="ECO:0000313" key="1">
    <source>
        <dbReference type="EMBL" id="NMM03183.1"/>
    </source>
</evidence>
<gene>
    <name evidence="1" type="ORF">HHL24_35425</name>
</gene>
<sequence length="75" mass="8435">MENENRPATVGKGELLQEPRATTALCDSDRREWSMAHVCCDEVPGIGIPFGLSKEQHRKLFRTGIDIQILKARRG</sequence>
<organism evidence="1 2">
    <name type="scientific">Paraburkholderia polaris</name>
    <dbReference type="NCBI Taxonomy" id="2728848"/>
    <lineage>
        <taxon>Bacteria</taxon>
        <taxon>Pseudomonadati</taxon>
        <taxon>Pseudomonadota</taxon>
        <taxon>Betaproteobacteria</taxon>
        <taxon>Burkholderiales</taxon>
        <taxon>Burkholderiaceae</taxon>
        <taxon>Paraburkholderia</taxon>
    </lineage>
</organism>
<protein>
    <submittedName>
        <fullName evidence="1">Uncharacterized protein</fullName>
    </submittedName>
</protein>
<keyword evidence="2" id="KW-1185">Reference proteome</keyword>
<dbReference type="AlphaFoldDB" id="A0A848IQ08"/>
<accession>A0A848IQ08</accession>
<evidence type="ECO:0000313" key="2">
    <source>
        <dbReference type="Proteomes" id="UP000544134"/>
    </source>
</evidence>
<comment type="caution">
    <text evidence="1">The sequence shown here is derived from an EMBL/GenBank/DDBJ whole genome shotgun (WGS) entry which is preliminary data.</text>
</comment>
<dbReference type="Proteomes" id="UP000544134">
    <property type="component" value="Unassembled WGS sequence"/>
</dbReference>
<dbReference type="RefSeq" id="WP_169489935.1">
    <property type="nucleotide sequence ID" value="NZ_JABBGJ010000049.1"/>
</dbReference>